<comment type="caution">
    <text evidence="2">The sequence shown here is derived from an EMBL/GenBank/DDBJ whole genome shotgun (WGS) entry which is preliminary data.</text>
</comment>
<dbReference type="EMBL" id="MFKF01000140">
    <property type="protein sequence ID" value="OGG52529.1"/>
    <property type="molecule type" value="Genomic_DNA"/>
</dbReference>
<dbReference type="Pfam" id="PF00535">
    <property type="entry name" value="Glycos_transf_2"/>
    <property type="match status" value="1"/>
</dbReference>
<dbReference type="InterPro" id="IPR029044">
    <property type="entry name" value="Nucleotide-diphossugar_trans"/>
</dbReference>
<protein>
    <recommendedName>
        <fullName evidence="1">Glycosyltransferase 2-like domain-containing protein</fullName>
    </recommendedName>
</protein>
<evidence type="ECO:0000259" key="1">
    <source>
        <dbReference type="Pfam" id="PF00535"/>
    </source>
</evidence>
<proteinExistence type="predicted"/>
<dbReference type="AlphaFoldDB" id="A0A1F6CTN3"/>
<sequence>MPTHNYGRYIGRAIEGILSQTYERFELIVVDDASTDNTAEVVGRYEDDRIVLLRREECGCSGVLARNDGLAVAKGDLIAAADADDISVRQRLALQVDFLGRYPEVDVLGGGVIPIDEKGRPLGGPTFMPVLDRLEDYRRWFLMGRGAVLHGTVVFRRRVLEKLRGYHDCISSGDFEFLLRASRYFQLYNLRKVLIYRRRHEASVTRTAGRLLKRHYHRIFTIREYLWVQEEVRRLAREQGREG</sequence>
<dbReference type="Gene3D" id="3.90.550.10">
    <property type="entry name" value="Spore Coat Polysaccharide Biosynthesis Protein SpsA, Chain A"/>
    <property type="match status" value="1"/>
</dbReference>
<evidence type="ECO:0000313" key="3">
    <source>
        <dbReference type="Proteomes" id="UP000178606"/>
    </source>
</evidence>
<evidence type="ECO:0000313" key="2">
    <source>
        <dbReference type="EMBL" id="OGG52529.1"/>
    </source>
</evidence>
<reference evidence="2 3" key="1">
    <citation type="journal article" date="2016" name="Nat. Commun.">
        <title>Thousands of microbial genomes shed light on interconnected biogeochemical processes in an aquifer system.</title>
        <authorList>
            <person name="Anantharaman K."/>
            <person name="Brown C.T."/>
            <person name="Hug L.A."/>
            <person name="Sharon I."/>
            <person name="Castelle C.J."/>
            <person name="Probst A.J."/>
            <person name="Thomas B.C."/>
            <person name="Singh A."/>
            <person name="Wilkins M.J."/>
            <person name="Karaoz U."/>
            <person name="Brodie E.L."/>
            <person name="Williams K.H."/>
            <person name="Hubbard S.S."/>
            <person name="Banfield J.F."/>
        </authorList>
    </citation>
    <scope>NUCLEOTIDE SEQUENCE [LARGE SCALE GENOMIC DNA]</scope>
    <source>
        <strain evidence="3">RIFCSPLOWO2_12_FULL_64_10</strain>
    </source>
</reference>
<dbReference type="InterPro" id="IPR050834">
    <property type="entry name" value="Glycosyltransf_2"/>
</dbReference>
<dbReference type="Proteomes" id="UP000178606">
    <property type="component" value="Unassembled WGS sequence"/>
</dbReference>
<gene>
    <name evidence="2" type="ORF">A3F84_25415</name>
</gene>
<feature type="domain" description="Glycosyltransferase 2-like" evidence="1">
    <location>
        <begin position="1"/>
        <end position="162"/>
    </location>
</feature>
<dbReference type="SUPFAM" id="SSF53448">
    <property type="entry name" value="Nucleotide-diphospho-sugar transferases"/>
    <property type="match status" value="1"/>
</dbReference>
<accession>A0A1F6CTN3</accession>
<dbReference type="InterPro" id="IPR001173">
    <property type="entry name" value="Glyco_trans_2-like"/>
</dbReference>
<dbReference type="PANTHER" id="PTHR43685:SF11">
    <property type="entry name" value="GLYCOSYLTRANSFERASE TAGX-RELATED"/>
    <property type="match status" value="1"/>
</dbReference>
<organism evidence="2 3">
    <name type="scientific">Handelsmanbacteria sp. (strain RIFCSPLOWO2_12_FULL_64_10)</name>
    <dbReference type="NCBI Taxonomy" id="1817868"/>
    <lineage>
        <taxon>Bacteria</taxon>
        <taxon>Candidatus Handelsmaniibacteriota</taxon>
    </lineage>
</organism>
<dbReference type="PANTHER" id="PTHR43685">
    <property type="entry name" value="GLYCOSYLTRANSFERASE"/>
    <property type="match status" value="1"/>
</dbReference>
<name>A0A1F6CTN3_HANXR</name>